<name>A0ACB7Y0J2_9ERIC</name>
<dbReference type="Proteomes" id="UP000828048">
    <property type="component" value="Chromosome 5"/>
</dbReference>
<organism evidence="1 2">
    <name type="scientific">Vaccinium darrowii</name>
    <dbReference type="NCBI Taxonomy" id="229202"/>
    <lineage>
        <taxon>Eukaryota</taxon>
        <taxon>Viridiplantae</taxon>
        <taxon>Streptophyta</taxon>
        <taxon>Embryophyta</taxon>
        <taxon>Tracheophyta</taxon>
        <taxon>Spermatophyta</taxon>
        <taxon>Magnoliopsida</taxon>
        <taxon>eudicotyledons</taxon>
        <taxon>Gunneridae</taxon>
        <taxon>Pentapetalae</taxon>
        <taxon>asterids</taxon>
        <taxon>Ericales</taxon>
        <taxon>Ericaceae</taxon>
        <taxon>Vaccinioideae</taxon>
        <taxon>Vaccinieae</taxon>
        <taxon>Vaccinium</taxon>
    </lineage>
</organism>
<accession>A0ACB7Y0J2</accession>
<sequence>MVKLRHLYTKRGKFTFNHSSKEVGRTWFDRSAKLDSLKTLHRICACEACRTLLVRTPNLWKLGLHGEMIPEHNVLRFPDLEYFECLNKLTLSASFAFESTVESTLYQGLKLPQTITRITLKYTRLKWEELLFLQNLPWLEVLRLIKHACCGPVWDVNELKGFPQLKYLKFDDLDIKEWIASEVQFLKLEVLVLQNCRKLEQIPSDFGYLNELHEIKLVDCRRSAEESARKIQGEQAVRKGDDDCLNLLAIYNSWR</sequence>
<protein>
    <submittedName>
        <fullName evidence="1">Uncharacterized protein</fullName>
    </submittedName>
</protein>
<reference evidence="1 2" key="1">
    <citation type="journal article" date="2021" name="Hortic Res">
        <title>High-quality reference genome and annotation aids understanding of berry development for evergreen blueberry (Vaccinium darrowii).</title>
        <authorList>
            <person name="Yu J."/>
            <person name="Hulse-Kemp A.M."/>
            <person name="Babiker E."/>
            <person name="Staton M."/>
        </authorList>
    </citation>
    <scope>NUCLEOTIDE SEQUENCE [LARGE SCALE GENOMIC DNA]</scope>
    <source>
        <strain evidence="2">cv. NJ 8807/NJ 8810</strain>
        <tissue evidence="1">Young leaf</tissue>
    </source>
</reference>
<keyword evidence="2" id="KW-1185">Reference proteome</keyword>
<gene>
    <name evidence="1" type="ORF">Vadar_018966</name>
</gene>
<evidence type="ECO:0000313" key="2">
    <source>
        <dbReference type="Proteomes" id="UP000828048"/>
    </source>
</evidence>
<comment type="caution">
    <text evidence="1">The sequence shown here is derived from an EMBL/GenBank/DDBJ whole genome shotgun (WGS) entry which is preliminary data.</text>
</comment>
<evidence type="ECO:0000313" key="1">
    <source>
        <dbReference type="EMBL" id="KAH7846861.1"/>
    </source>
</evidence>
<proteinExistence type="predicted"/>
<dbReference type="EMBL" id="CM037155">
    <property type="protein sequence ID" value="KAH7846861.1"/>
    <property type="molecule type" value="Genomic_DNA"/>
</dbReference>